<dbReference type="RefSeq" id="WP_245512754.1">
    <property type="nucleotide sequence ID" value="NZ_SNZR01000011.1"/>
</dbReference>
<proteinExistence type="predicted"/>
<sequence length="597" mass="64876">MNPDAILEADQLIADAIDSAEEIPDPLAGLAEKTEADPGAPFMPEALEALAALKQDNRAAFEALRSRLKKAGCRVTALDDAIAEENGEQGGRGPTQADILIDLAQTADLFHAADGAGFADLDINGHRETWPIRAKGFRRWLARRFFEETGGAPSSEALQSALNVIEAKAHFDAPERQVHIRVGGLDGRLYLDLGDETWRAVEIDATGWRVIDNPPVRFRRASGMKPMPIPVGGGSIESLHSFLNVQTDADFVLVVAWALAVLRNRGPYPVIVLSGEQGSAKSTFSAILRALLDPNTAPLRALPREDRDLFIAASNGHVLAFDNVSGLPAWISDTLCRLATGGGFAVRQLYSDQDEVLFDAARPVILNGIEDIVTRPDLADRAVFLTLEPIPEERRRPEQELWAAFELERPRILGVLLDAVAKGLAELPRTKLDRLPRMADFALWVTACETALWPSGTFWSAYCGNRDEAVDGVIDADPIAAAVRAVMTTRTEWTGTASELLGALADMAGERIAKAKTWPDSPRALAGRLRRAATFLRKIGIDVGFEREGRARTRTIRIRAICLPASLSFAASRRFIEDPTGGSAAPCSWPPVSESHR</sequence>
<evidence type="ECO:0000313" key="1">
    <source>
        <dbReference type="EMBL" id="TDR92995.1"/>
    </source>
</evidence>
<comment type="caution">
    <text evidence="1">The sequence shown here is derived from an EMBL/GenBank/DDBJ whole genome shotgun (WGS) entry which is preliminary data.</text>
</comment>
<evidence type="ECO:0008006" key="3">
    <source>
        <dbReference type="Google" id="ProtNLM"/>
    </source>
</evidence>
<gene>
    <name evidence="1" type="ORF">EV668_0240</name>
</gene>
<dbReference type="AlphaFoldDB" id="A0A4R7C6X9"/>
<reference evidence="1 2" key="1">
    <citation type="submission" date="2019-03" db="EMBL/GenBank/DDBJ databases">
        <title>Genomic Encyclopedia of Type Strains, Phase IV (KMG-IV): sequencing the most valuable type-strain genomes for metagenomic binning, comparative biology and taxonomic classification.</title>
        <authorList>
            <person name="Goeker M."/>
        </authorList>
    </citation>
    <scope>NUCLEOTIDE SEQUENCE [LARGE SCALE GENOMIC DNA]</scope>
    <source>
        <strain evidence="1 2">DSM 25903</strain>
    </source>
</reference>
<accession>A0A4R7C6X9</accession>
<dbReference type="SUPFAM" id="SSF52540">
    <property type="entry name" value="P-loop containing nucleoside triphosphate hydrolases"/>
    <property type="match status" value="1"/>
</dbReference>
<evidence type="ECO:0000313" key="2">
    <source>
        <dbReference type="Proteomes" id="UP000295122"/>
    </source>
</evidence>
<protein>
    <recommendedName>
        <fullName evidence="3">ATP-binding protein</fullName>
    </recommendedName>
</protein>
<keyword evidence="2" id="KW-1185">Reference proteome</keyword>
<name>A0A4R7C6X9_9HYPH</name>
<organism evidence="1 2">
    <name type="scientific">Enterovirga rhinocerotis</name>
    <dbReference type="NCBI Taxonomy" id="1339210"/>
    <lineage>
        <taxon>Bacteria</taxon>
        <taxon>Pseudomonadati</taxon>
        <taxon>Pseudomonadota</taxon>
        <taxon>Alphaproteobacteria</taxon>
        <taxon>Hyphomicrobiales</taxon>
        <taxon>Methylobacteriaceae</taxon>
        <taxon>Enterovirga</taxon>
    </lineage>
</organism>
<dbReference type="InterPro" id="IPR027417">
    <property type="entry name" value="P-loop_NTPase"/>
</dbReference>
<dbReference type="EMBL" id="SNZR01000011">
    <property type="protein sequence ID" value="TDR92995.1"/>
    <property type="molecule type" value="Genomic_DNA"/>
</dbReference>
<dbReference type="Proteomes" id="UP000295122">
    <property type="component" value="Unassembled WGS sequence"/>
</dbReference>